<proteinExistence type="predicted"/>
<dbReference type="InterPro" id="IPR004332">
    <property type="entry name" value="Transposase_MuDR"/>
</dbReference>
<feature type="compositionally biased region" description="Acidic residues" evidence="1">
    <location>
        <begin position="153"/>
        <end position="171"/>
    </location>
</feature>
<dbReference type="Proteomes" id="UP001341840">
    <property type="component" value="Unassembled WGS sequence"/>
</dbReference>
<sequence length="300" mass="33689">MNLSDFVVVTLYPNGEMGHDSGGIWFRSATPMVFQMQPVNTLEELKAVILRNMGVAGRTMLVRRVAYRLLNIFPPNQFKFKIFWVDGDEHVCGMFDLHRRYGTREVMELLTEMQTMGVDVGGSARSVGGDAAVIPCSPIHFTGPEVPMQSELNEGEDSDEEYVGDTEESSESSDGTEFVLESQCRRDFLLPAPPPPIPDLSSVSSHFQTLYLDDMAEQPREGFGGGGEDYDVDGGQEFRVGHRFYTREAVQMAVKNYNIRRASEYKVAESDPYKYVCRCKQYAAGCPWSIHVSLRTNLGY</sequence>
<feature type="region of interest" description="Disordered" evidence="1">
    <location>
        <begin position="144"/>
        <end position="177"/>
    </location>
</feature>
<evidence type="ECO:0000313" key="3">
    <source>
        <dbReference type="EMBL" id="MED6165008.1"/>
    </source>
</evidence>
<gene>
    <name evidence="3" type="ORF">PIB30_095608</name>
</gene>
<evidence type="ECO:0000313" key="4">
    <source>
        <dbReference type="Proteomes" id="UP001341840"/>
    </source>
</evidence>
<dbReference type="EMBL" id="JASCZI010123028">
    <property type="protein sequence ID" value="MED6165008.1"/>
    <property type="molecule type" value="Genomic_DNA"/>
</dbReference>
<keyword evidence="4" id="KW-1185">Reference proteome</keyword>
<comment type="caution">
    <text evidence="3">The sequence shown here is derived from an EMBL/GenBank/DDBJ whole genome shotgun (WGS) entry which is preliminary data.</text>
</comment>
<evidence type="ECO:0000259" key="2">
    <source>
        <dbReference type="Pfam" id="PF03108"/>
    </source>
</evidence>
<feature type="non-terminal residue" evidence="3">
    <location>
        <position position="300"/>
    </location>
</feature>
<name>A0ABU6UYG8_9FABA</name>
<dbReference type="Pfam" id="PF03108">
    <property type="entry name" value="DBD_Tnp_Mut"/>
    <property type="match status" value="1"/>
</dbReference>
<feature type="domain" description="Transposase MuDR plant" evidence="2">
    <location>
        <begin position="237"/>
        <end position="296"/>
    </location>
</feature>
<evidence type="ECO:0000256" key="1">
    <source>
        <dbReference type="SAM" id="MobiDB-lite"/>
    </source>
</evidence>
<protein>
    <recommendedName>
        <fullName evidence="2">Transposase MuDR plant domain-containing protein</fullName>
    </recommendedName>
</protein>
<organism evidence="3 4">
    <name type="scientific">Stylosanthes scabra</name>
    <dbReference type="NCBI Taxonomy" id="79078"/>
    <lineage>
        <taxon>Eukaryota</taxon>
        <taxon>Viridiplantae</taxon>
        <taxon>Streptophyta</taxon>
        <taxon>Embryophyta</taxon>
        <taxon>Tracheophyta</taxon>
        <taxon>Spermatophyta</taxon>
        <taxon>Magnoliopsida</taxon>
        <taxon>eudicotyledons</taxon>
        <taxon>Gunneridae</taxon>
        <taxon>Pentapetalae</taxon>
        <taxon>rosids</taxon>
        <taxon>fabids</taxon>
        <taxon>Fabales</taxon>
        <taxon>Fabaceae</taxon>
        <taxon>Papilionoideae</taxon>
        <taxon>50 kb inversion clade</taxon>
        <taxon>dalbergioids sensu lato</taxon>
        <taxon>Dalbergieae</taxon>
        <taxon>Pterocarpus clade</taxon>
        <taxon>Stylosanthes</taxon>
    </lineage>
</organism>
<reference evidence="3 4" key="1">
    <citation type="journal article" date="2023" name="Plants (Basel)">
        <title>Bridging the Gap: Combining Genomics and Transcriptomics Approaches to Understand Stylosanthes scabra, an Orphan Legume from the Brazilian Caatinga.</title>
        <authorList>
            <person name="Ferreira-Neto J.R.C."/>
            <person name="da Silva M.D."/>
            <person name="Binneck E."/>
            <person name="de Melo N.F."/>
            <person name="da Silva R.H."/>
            <person name="de Melo A.L.T.M."/>
            <person name="Pandolfi V."/>
            <person name="Bustamante F.O."/>
            <person name="Brasileiro-Vidal A.C."/>
            <person name="Benko-Iseppon A.M."/>
        </authorList>
    </citation>
    <scope>NUCLEOTIDE SEQUENCE [LARGE SCALE GENOMIC DNA]</scope>
    <source>
        <tissue evidence="3">Leaves</tissue>
    </source>
</reference>
<accession>A0ABU6UYG8</accession>